<feature type="transmembrane region" description="Helical" evidence="1">
    <location>
        <begin position="54"/>
        <end position="75"/>
    </location>
</feature>
<feature type="transmembrane region" description="Helical" evidence="1">
    <location>
        <begin position="398"/>
        <end position="416"/>
    </location>
</feature>
<feature type="transmembrane region" description="Helical" evidence="1">
    <location>
        <begin position="372"/>
        <end position="392"/>
    </location>
</feature>
<evidence type="ECO:0000256" key="1">
    <source>
        <dbReference type="SAM" id="Phobius"/>
    </source>
</evidence>
<proteinExistence type="predicted"/>
<dbReference type="EMBL" id="LRPC01000001">
    <property type="protein sequence ID" value="KYG78478.1"/>
    <property type="molecule type" value="Genomic_DNA"/>
</dbReference>
<protein>
    <recommendedName>
        <fullName evidence="2">YdbS-like PH domain-containing protein</fullName>
    </recommendedName>
</protein>
<feature type="domain" description="YdbS-like PH" evidence="2">
    <location>
        <begin position="279"/>
        <end position="345"/>
    </location>
</feature>
<dbReference type="PANTHER" id="PTHR34473:SF2">
    <property type="entry name" value="UPF0699 TRANSMEMBRANE PROTEIN YDBT"/>
    <property type="match status" value="1"/>
</dbReference>
<dbReference type="PANTHER" id="PTHR34473">
    <property type="entry name" value="UPF0699 TRANSMEMBRANE PROTEIN YDBS"/>
    <property type="match status" value="1"/>
</dbReference>
<sequence length="504" mass="57612">MEQISSKFSQPSRQSRVAIAIILIKFIRFTIRTFWPIALSIFIGRKSGSSFQDIIGYVALGLAAFNLIGSVLTYFRFYFHIEDGAFVIDKGVLKRSKTNIPFERIQTINLQQNIVHQIFGVVSLEIDTAGAKKSEMTIDALKKEDAEALRQYILEEKDQLSEVAVTPDSTEQAVQESFEEDVILKLDIGDLIKIGVSQNHLRSMAILFAFVFSTLNEVTDSVSDMVEEQLSGYQEAILSNGWVVFAGSVVIVGIISFIYSLVNTVLKNYDLKLTTRKGGLRVIRGLLNKEEISINKSKVQNISWSDNPLRRAFKMYTIQIEQASSAQADQLKSKIKIPGSYMQQVKQILEIVFPKEFIAEGEKHKVSILLKYRIFVFSGVLPALVATSVAFYHLRNNGLWFLVWIPIIWLTTSLYYKKRSFELNDEMLTNNRGTFGNYHEIFQLYKVQAVSIKQSWYQRRKNLASVVFHTAAGSLRIPFIPLQQAEELENFVLYKVETDRRKWM</sequence>
<keyword evidence="1" id="KW-0812">Transmembrane</keyword>
<feature type="transmembrane region" description="Helical" evidence="1">
    <location>
        <begin position="201"/>
        <end position="219"/>
    </location>
</feature>
<dbReference type="Proteomes" id="UP000075606">
    <property type="component" value="Unassembled WGS sequence"/>
</dbReference>
<dbReference type="Pfam" id="PF03703">
    <property type="entry name" value="bPH_2"/>
    <property type="match status" value="3"/>
</dbReference>
<comment type="caution">
    <text evidence="3">The sequence shown here is derived from an EMBL/GenBank/DDBJ whole genome shotgun (WGS) entry which is preliminary data.</text>
</comment>
<evidence type="ECO:0000313" key="3">
    <source>
        <dbReference type="EMBL" id="KYG78478.1"/>
    </source>
</evidence>
<feature type="domain" description="YdbS-like PH" evidence="2">
    <location>
        <begin position="416"/>
        <end position="491"/>
    </location>
</feature>
<dbReference type="RefSeq" id="WP_068218330.1">
    <property type="nucleotide sequence ID" value="NZ_LRPC01000001.1"/>
</dbReference>
<organism evidence="3 4">
    <name type="scientific">Roseivirga spongicola</name>
    <dbReference type="NCBI Taxonomy" id="333140"/>
    <lineage>
        <taxon>Bacteria</taxon>
        <taxon>Pseudomonadati</taxon>
        <taxon>Bacteroidota</taxon>
        <taxon>Cytophagia</taxon>
        <taxon>Cytophagales</taxon>
        <taxon>Roseivirgaceae</taxon>
        <taxon>Roseivirga</taxon>
    </lineage>
</organism>
<dbReference type="STRING" id="333140.AWW68_06835"/>
<dbReference type="InterPro" id="IPR014529">
    <property type="entry name" value="UCP026631"/>
</dbReference>
<name>A0A150XIC3_9BACT</name>
<keyword evidence="1" id="KW-0472">Membrane</keyword>
<accession>A0A150XIC3</accession>
<dbReference type="AlphaFoldDB" id="A0A150XIC3"/>
<feature type="domain" description="YdbS-like PH" evidence="2">
    <location>
        <begin position="74"/>
        <end position="153"/>
    </location>
</feature>
<evidence type="ECO:0000313" key="4">
    <source>
        <dbReference type="Proteomes" id="UP000075606"/>
    </source>
</evidence>
<dbReference type="InterPro" id="IPR005182">
    <property type="entry name" value="YdbS-like_PH"/>
</dbReference>
<feature type="transmembrane region" description="Helical" evidence="1">
    <location>
        <begin position="17"/>
        <end position="42"/>
    </location>
</feature>
<gene>
    <name evidence="3" type="ORF">AWW68_06835</name>
</gene>
<feature type="transmembrane region" description="Helical" evidence="1">
    <location>
        <begin position="239"/>
        <end position="262"/>
    </location>
</feature>
<evidence type="ECO:0000259" key="2">
    <source>
        <dbReference type="Pfam" id="PF03703"/>
    </source>
</evidence>
<keyword evidence="4" id="KW-1185">Reference proteome</keyword>
<reference evidence="3 4" key="1">
    <citation type="submission" date="2016-01" db="EMBL/GenBank/DDBJ databases">
        <title>Genome sequencing of Roseivirga spongicola UST030701-084.</title>
        <authorList>
            <person name="Selvaratnam C."/>
            <person name="Thevarajoo S."/>
            <person name="Goh K.M."/>
            <person name="Ee R."/>
            <person name="Chan K.-G."/>
            <person name="Chong C.S."/>
        </authorList>
    </citation>
    <scope>NUCLEOTIDE SEQUENCE [LARGE SCALE GENOMIC DNA]</scope>
    <source>
        <strain evidence="3 4">UST030701-084</strain>
    </source>
</reference>
<keyword evidence="1" id="KW-1133">Transmembrane helix</keyword>
<dbReference type="PIRSF" id="PIRSF026631">
    <property type="entry name" value="UCP026631"/>
    <property type="match status" value="1"/>
</dbReference>
<dbReference type="OrthoDB" id="1049931at2"/>